<evidence type="ECO:0000313" key="3">
    <source>
        <dbReference type="Proteomes" id="UP001498398"/>
    </source>
</evidence>
<reference evidence="2 3" key="1">
    <citation type="submission" date="2024-01" db="EMBL/GenBank/DDBJ databases">
        <title>A draft genome for the cacao thread blight pathogen Marasmiellus scandens.</title>
        <authorList>
            <person name="Baruah I.K."/>
            <person name="Leung J."/>
            <person name="Bukari Y."/>
            <person name="Amoako-Attah I."/>
            <person name="Meinhardt L.W."/>
            <person name="Bailey B.A."/>
            <person name="Cohen S.P."/>
        </authorList>
    </citation>
    <scope>NUCLEOTIDE SEQUENCE [LARGE SCALE GENOMIC DNA]</scope>
    <source>
        <strain evidence="2 3">GH-19</strain>
    </source>
</reference>
<sequence>MQRRRRRRRDAKQNPDPDPARLSSFGFAFGVCGVVEARRGLNFSVVPTVVWFIYAFTFYILCLHLRFFFSSLSFFSSTENAFQVPPAICLLVCLSPCASSWLSTLLHGSSLTPFQDQSRLETGT</sequence>
<keyword evidence="3" id="KW-1185">Reference proteome</keyword>
<name>A0ABR1K6U3_9AGAR</name>
<protein>
    <submittedName>
        <fullName evidence="2">Uncharacterized protein</fullName>
    </submittedName>
</protein>
<dbReference type="Proteomes" id="UP001498398">
    <property type="component" value="Unassembled WGS sequence"/>
</dbReference>
<gene>
    <name evidence="2" type="ORF">VKT23_001230</name>
</gene>
<keyword evidence="1" id="KW-1133">Transmembrane helix</keyword>
<feature type="transmembrane region" description="Helical" evidence="1">
    <location>
        <begin position="49"/>
        <end position="69"/>
    </location>
</feature>
<feature type="transmembrane region" description="Helical" evidence="1">
    <location>
        <begin position="81"/>
        <end position="102"/>
    </location>
</feature>
<evidence type="ECO:0000313" key="2">
    <source>
        <dbReference type="EMBL" id="KAK7473129.1"/>
    </source>
</evidence>
<accession>A0ABR1K6U3</accession>
<keyword evidence="1" id="KW-0812">Transmembrane</keyword>
<evidence type="ECO:0000256" key="1">
    <source>
        <dbReference type="SAM" id="Phobius"/>
    </source>
</evidence>
<comment type="caution">
    <text evidence="2">The sequence shown here is derived from an EMBL/GenBank/DDBJ whole genome shotgun (WGS) entry which is preliminary data.</text>
</comment>
<organism evidence="2 3">
    <name type="scientific">Marasmiellus scandens</name>
    <dbReference type="NCBI Taxonomy" id="2682957"/>
    <lineage>
        <taxon>Eukaryota</taxon>
        <taxon>Fungi</taxon>
        <taxon>Dikarya</taxon>
        <taxon>Basidiomycota</taxon>
        <taxon>Agaricomycotina</taxon>
        <taxon>Agaricomycetes</taxon>
        <taxon>Agaricomycetidae</taxon>
        <taxon>Agaricales</taxon>
        <taxon>Marasmiineae</taxon>
        <taxon>Omphalotaceae</taxon>
        <taxon>Marasmiellus</taxon>
    </lineage>
</organism>
<keyword evidence="1" id="KW-0472">Membrane</keyword>
<dbReference type="EMBL" id="JBANRG010000001">
    <property type="protein sequence ID" value="KAK7473129.1"/>
    <property type="molecule type" value="Genomic_DNA"/>
</dbReference>
<proteinExistence type="predicted"/>